<dbReference type="AlphaFoldDB" id="A0A8H6JIR5"/>
<evidence type="ECO:0000313" key="3">
    <source>
        <dbReference type="Proteomes" id="UP000654918"/>
    </source>
</evidence>
<reference evidence="2" key="1">
    <citation type="journal article" date="2020" name="Phytopathology">
        <title>Genome Sequence Resources of Colletotrichum truncatum, C. plurivorum, C. musicola, and C. sojae: Four Species Pathogenic to Soybean (Glycine max).</title>
        <authorList>
            <person name="Rogerio F."/>
            <person name="Boufleur T.R."/>
            <person name="Ciampi-Guillardi M."/>
            <person name="Sukno S.A."/>
            <person name="Thon M.R."/>
            <person name="Massola Junior N.S."/>
            <person name="Baroncelli R."/>
        </authorList>
    </citation>
    <scope>NUCLEOTIDE SEQUENCE</scope>
    <source>
        <strain evidence="2">LFN00145</strain>
    </source>
</reference>
<gene>
    <name evidence="2" type="ORF">CPLU01_14611</name>
</gene>
<feature type="region of interest" description="Disordered" evidence="1">
    <location>
        <begin position="34"/>
        <end position="62"/>
    </location>
</feature>
<accession>A0A8H6JIR5</accession>
<proteinExistence type="predicted"/>
<dbReference type="EMBL" id="WIGO01000401">
    <property type="protein sequence ID" value="KAF6813598.1"/>
    <property type="molecule type" value="Genomic_DNA"/>
</dbReference>
<sequence length="74" mass="8369">MTSPSPVVRLCSDHFTAHTPLLEFLSLPNRQQNGLQPVREGREGAHNLLDGPTRRTRIESSSSYQVWDPRESLV</sequence>
<evidence type="ECO:0000256" key="1">
    <source>
        <dbReference type="SAM" id="MobiDB-lite"/>
    </source>
</evidence>
<evidence type="ECO:0000313" key="2">
    <source>
        <dbReference type="EMBL" id="KAF6813598.1"/>
    </source>
</evidence>
<comment type="caution">
    <text evidence="2">The sequence shown here is derived from an EMBL/GenBank/DDBJ whole genome shotgun (WGS) entry which is preliminary data.</text>
</comment>
<organism evidence="2 3">
    <name type="scientific">Colletotrichum plurivorum</name>
    <dbReference type="NCBI Taxonomy" id="2175906"/>
    <lineage>
        <taxon>Eukaryota</taxon>
        <taxon>Fungi</taxon>
        <taxon>Dikarya</taxon>
        <taxon>Ascomycota</taxon>
        <taxon>Pezizomycotina</taxon>
        <taxon>Sordariomycetes</taxon>
        <taxon>Hypocreomycetidae</taxon>
        <taxon>Glomerellales</taxon>
        <taxon>Glomerellaceae</taxon>
        <taxon>Colletotrichum</taxon>
        <taxon>Colletotrichum orchidearum species complex</taxon>
    </lineage>
</organism>
<name>A0A8H6JIR5_9PEZI</name>
<keyword evidence="3" id="KW-1185">Reference proteome</keyword>
<dbReference type="Proteomes" id="UP000654918">
    <property type="component" value="Unassembled WGS sequence"/>
</dbReference>
<protein>
    <submittedName>
        <fullName evidence="2">Uncharacterized protein</fullName>
    </submittedName>
</protein>